<comment type="subcellular location">
    <subcellularLocation>
        <location evidence="12">Cytoplasm</location>
    </subcellularLocation>
</comment>
<keyword evidence="3 12" id="KW-0560">Oxidoreductase</keyword>
<dbReference type="RefSeq" id="WP_071313535.1">
    <property type="nucleotide sequence ID" value="NZ_MLQQ01000026.1"/>
</dbReference>
<keyword evidence="12" id="KW-0479">Metal-binding</keyword>
<dbReference type="PANTHER" id="PTHR46509">
    <property type="entry name" value="PHOSPHOADENOSINE PHOSPHOSULFATE REDUCTASE"/>
    <property type="match status" value="1"/>
</dbReference>
<evidence type="ECO:0000256" key="10">
    <source>
        <dbReference type="ARBA" id="ARBA00030894"/>
    </source>
</evidence>
<dbReference type="CDD" id="cd23945">
    <property type="entry name" value="PAPS_reductase"/>
    <property type="match status" value="1"/>
</dbReference>
<comment type="catalytic activity">
    <reaction evidence="12">
        <text>[thioredoxin]-disulfide + sulfite + AMP + 2 H(+) = adenosine 5'-phosphosulfate + [thioredoxin]-dithiol</text>
        <dbReference type="Rhea" id="RHEA:21976"/>
        <dbReference type="Rhea" id="RHEA-COMP:10698"/>
        <dbReference type="Rhea" id="RHEA-COMP:10700"/>
        <dbReference type="ChEBI" id="CHEBI:15378"/>
        <dbReference type="ChEBI" id="CHEBI:17359"/>
        <dbReference type="ChEBI" id="CHEBI:29950"/>
        <dbReference type="ChEBI" id="CHEBI:50058"/>
        <dbReference type="ChEBI" id="CHEBI:58243"/>
        <dbReference type="ChEBI" id="CHEBI:456215"/>
        <dbReference type="EC" id="1.8.4.10"/>
    </reaction>
</comment>
<evidence type="ECO:0000256" key="4">
    <source>
        <dbReference type="ARBA" id="ARBA00023004"/>
    </source>
</evidence>
<dbReference type="Gene3D" id="3.40.50.620">
    <property type="entry name" value="HUPs"/>
    <property type="match status" value="1"/>
</dbReference>
<dbReference type="FunFam" id="3.40.50.620:FF:000095">
    <property type="entry name" value="Phosphoadenosine phosphosulfate reductase"/>
    <property type="match status" value="1"/>
</dbReference>
<evidence type="ECO:0000256" key="9">
    <source>
        <dbReference type="ARBA" id="ARBA00029514"/>
    </source>
</evidence>
<protein>
    <recommendedName>
        <fullName evidence="9 12">Adenosine 5'-phosphosulfate reductase</fullName>
        <shortName evidence="12">APS reductase</shortName>
        <ecNumber evidence="8 12">1.8.4.10</ecNumber>
    </recommendedName>
    <alternativeName>
        <fullName evidence="11 12">5'-adenylylsulfate reductase</fullName>
    </alternativeName>
    <alternativeName>
        <fullName evidence="10 12">Thioredoxin-dependent 5'-adenylylsulfate reductase</fullName>
    </alternativeName>
</protein>
<dbReference type="Pfam" id="PF01507">
    <property type="entry name" value="PAPS_reduct"/>
    <property type="match status" value="1"/>
</dbReference>
<organism evidence="14 15">
    <name type="scientific">Anaerobacillus arseniciselenatis</name>
    <dbReference type="NCBI Taxonomy" id="85682"/>
    <lineage>
        <taxon>Bacteria</taxon>
        <taxon>Bacillati</taxon>
        <taxon>Bacillota</taxon>
        <taxon>Bacilli</taxon>
        <taxon>Bacillales</taxon>
        <taxon>Bacillaceae</taxon>
        <taxon>Anaerobacillus</taxon>
    </lineage>
</organism>
<dbReference type="PIRSF" id="PIRSF000857">
    <property type="entry name" value="PAPS_reductase"/>
    <property type="match status" value="1"/>
</dbReference>
<comment type="cofactor">
    <cofactor evidence="12">
        <name>[4Fe-4S] cluster</name>
        <dbReference type="ChEBI" id="CHEBI:49883"/>
    </cofactor>
    <text evidence="12">Binds 1 [4Fe-4S] cluster per subunit.</text>
</comment>
<dbReference type="PANTHER" id="PTHR46509:SF1">
    <property type="entry name" value="PHOSPHOADENOSINE PHOSPHOSULFATE REDUCTASE"/>
    <property type="match status" value="1"/>
</dbReference>
<feature type="binding site" evidence="12">
    <location>
        <position position="124"/>
    </location>
    <ligand>
        <name>[4Fe-4S] cluster</name>
        <dbReference type="ChEBI" id="CHEBI:49883"/>
    </ligand>
</feature>
<dbReference type="GO" id="GO:0043866">
    <property type="term" value="F:adenylyl-sulfate reductase (thioredoxin) activity"/>
    <property type="evidence" value="ECO:0007669"/>
    <property type="project" value="UniProtKB-EC"/>
</dbReference>
<feature type="binding site" evidence="12">
    <location>
        <position position="123"/>
    </location>
    <ligand>
        <name>[4Fe-4S] cluster</name>
        <dbReference type="ChEBI" id="CHEBI:49883"/>
    </ligand>
</feature>
<name>A0A1S2LGE9_9BACI</name>
<dbReference type="InterPro" id="IPR014729">
    <property type="entry name" value="Rossmann-like_a/b/a_fold"/>
</dbReference>
<evidence type="ECO:0000256" key="1">
    <source>
        <dbReference type="ARBA" id="ARBA00009732"/>
    </source>
</evidence>
<evidence type="ECO:0000259" key="13">
    <source>
        <dbReference type="Pfam" id="PF01507"/>
    </source>
</evidence>
<evidence type="ECO:0000256" key="2">
    <source>
        <dbReference type="ARBA" id="ARBA00022490"/>
    </source>
</evidence>
<dbReference type="InterPro" id="IPR011798">
    <property type="entry name" value="APS_reductase"/>
</dbReference>
<dbReference type="HAMAP" id="MF_00063">
    <property type="entry name" value="CysH"/>
    <property type="match status" value="1"/>
</dbReference>
<accession>A0A1S2LGE9</accession>
<keyword evidence="5 12" id="KW-0411">Iron-sulfur</keyword>
<dbReference type="NCBIfam" id="TIGR00434">
    <property type="entry name" value="cysH"/>
    <property type="match status" value="1"/>
</dbReference>
<feature type="active site" description="Nucleophile; cysteine thiosulfonate intermediate" evidence="12">
    <location>
        <position position="232"/>
    </location>
</feature>
<evidence type="ECO:0000256" key="5">
    <source>
        <dbReference type="ARBA" id="ARBA00023014"/>
    </source>
</evidence>
<evidence type="ECO:0000256" key="11">
    <source>
        <dbReference type="ARBA" id="ARBA00032041"/>
    </source>
</evidence>
<dbReference type="InterPro" id="IPR002500">
    <property type="entry name" value="PAPS_reduct_dom"/>
</dbReference>
<evidence type="ECO:0000256" key="7">
    <source>
        <dbReference type="ARBA" id="ARBA00024327"/>
    </source>
</evidence>
<dbReference type="GO" id="GO:0019379">
    <property type="term" value="P:sulfate assimilation, phosphoadenylyl sulfate reduction by phosphoadenylyl-sulfate reductase (thioredoxin)"/>
    <property type="evidence" value="ECO:0007669"/>
    <property type="project" value="UniProtKB-UniRule"/>
</dbReference>
<dbReference type="AlphaFoldDB" id="A0A1S2LGE9"/>
<evidence type="ECO:0000256" key="12">
    <source>
        <dbReference type="HAMAP-Rule" id="MF_00063"/>
    </source>
</evidence>
<dbReference type="SUPFAM" id="SSF52402">
    <property type="entry name" value="Adenine nucleotide alpha hydrolases-like"/>
    <property type="match status" value="1"/>
</dbReference>
<dbReference type="GO" id="GO:0005737">
    <property type="term" value="C:cytoplasm"/>
    <property type="evidence" value="ECO:0007669"/>
    <property type="project" value="UniProtKB-SubCell"/>
</dbReference>
<dbReference type="GO" id="GO:0046872">
    <property type="term" value="F:metal ion binding"/>
    <property type="evidence" value="ECO:0007669"/>
    <property type="project" value="UniProtKB-KW"/>
</dbReference>
<feature type="domain" description="Phosphoadenosine phosphosulphate reductase" evidence="13">
    <location>
        <begin position="41"/>
        <end position="212"/>
    </location>
</feature>
<evidence type="ECO:0000256" key="8">
    <source>
        <dbReference type="ARBA" id="ARBA00024386"/>
    </source>
</evidence>
<dbReference type="NCBIfam" id="TIGR02055">
    <property type="entry name" value="APS_reductase"/>
    <property type="match status" value="1"/>
</dbReference>
<gene>
    <name evidence="12" type="primary">cysH</name>
    <name evidence="14" type="ORF">BKP35_11710</name>
</gene>
<evidence type="ECO:0000313" key="15">
    <source>
        <dbReference type="Proteomes" id="UP000180098"/>
    </source>
</evidence>
<dbReference type="OrthoDB" id="9772604at2"/>
<dbReference type="NCBIfam" id="NF002537">
    <property type="entry name" value="PRK02090.1"/>
    <property type="match status" value="1"/>
</dbReference>
<feature type="binding site" evidence="12">
    <location>
        <position position="209"/>
    </location>
    <ligand>
        <name>[4Fe-4S] cluster</name>
        <dbReference type="ChEBI" id="CHEBI:49883"/>
    </ligand>
</feature>
<evidence type="ECO:0000256" key="6">
    <source>
        <dbReference type="ARBA" id="ARBA00024298"/>
    </source>
</evidence>
<evidence type="ECO:0000313" key="14">
    <source>
        <dbReference type="EMBL" id="OIJ11602.1"/>
    </source>
</evidence>
<evidence type="ECO:0000256" key="3">
    <source>
        <dbReference type="ARBA" id="ARBA00023002"/>
    </source>
</evidence>
<keyword evidence="4 12" id="KW-0408">Iron</keyword>
<comment type="function">
    <text evidence="6 12">Catalyzes the formation of sulfite from adenosine 5'-phosphosulfate (APS) using thioredoxin as an electron donor.</text>
</comment>
<dbReference type="GO" id="GO:0004604">
    <property type="term" value="F:phosphoadenylyl-sulfate reductase (thioredoxin) activity"/>
    <property type="evidence" value="ECO:0007669"/>
    <property type="project" value="UniProtKB-UniRule"/>
</dbReference>
<dbReference type="EC" id="1.8.4.10" evidence="8 12"/>
<dbReference type="GO" id="GO:0019344">
    <property type="term" value="P:cysteine biosynthetic process"/>
    <property type="evidence" value="ECO:0007669"/>
    <property type="project" value="InterPro"/>
</dbReference>
<dbReference type="Proteomes" id="UP000180098">
    <property type="component" value="Unassembled WGS sequence"/>
</dbReference>
<comment type="pathway">
    <text evidence="7 12">Sulfur metabolism; hydrogen sulfide biosynthesis; sulfite from sulfate.</text>
</comment>
<sequence>MGELVYASFNEDKLNKMNECLAKKDAIDVLKWAYNEYGEDVVYACSFGAEGIVLIDLISKVNPNATIVFLDTELHFQETYQLIDRVKEKYPSLNIKLKKPHLSVEQQKEHYGDELWKTAPDQCCKIRKLKPLEEELSKYEAWISGLRREQSATRANVQYVNRDQRFQSIKICPLIHWTWEEVWMYIKLHQLSYNELHDQNYPSIGCENCTVPVAEGQDSRKGRWANSAKTECGLHQ</sequence>
<comment type="caution">
    <text evidence="14">The sequence shown here is derived from an EMBL/GenBank/DDBJ whole genome shotgun (WGS) entry which is preliminary data.</text>
</comment>
<dbReference type="EMBL" id="MLQQ01000026">
    <property type="protein sequence ID" value="OIJ11602.1"/>
    <property type="molecule type" value="Genomic_DNA"/>
</dbReference>
<reference evidence="14 15" key="1">
    <citation type="submission" date="2016-10" db="EMBL/GenBank/DDBJ databases">
        <title>Draft genome sequences of four alkaliphilic bacteria belonging to the Anaerobacillus genus.</title>
        <authorList>
            <person name="Bassil N.M."/>
            <person name="Lloyd J.R."/>
        </authorList>
    </citation>
    <scope>NUCLEOTIDE SEQUENCE [LARGE SCALE GENOMIC DNA]</scope>
    <source>
        <strain evidence="14 15">DSM 15340</strain>
    </source>
</reference>
<proteinExistence type="inferred from homology"/>
<comment type="similarity">
    <text evidence="1 12">Belongs to the PAPS reductase family. CysH subfamily.</text>
</comment>
<dbReference type="InterPro" id="IPR004511">
    <property type="entry name" value="PAPS/APS_Rdtase"/>
</dbReference>
<feature type="binding site" evidence="12">
    <location>
        <position position="206"/>
    </location>
    <ligand>
        <name>[4Fe-4S] cluster</name>
        <dbReference type="ChEBI" id="CHEBI:49883"/>
    </ligand>
</feature>
<keyword evidence="2 12" id="KW-0963">Cytoplasm</keyword>
<dbReference type="GO" id="GO:0051539">
    <property type="term" value="F:4 iron, 4 sulfur cluster binding"/>
    <property type="evidence" value="ECO:0007669"/>
    <property type="project" value="UniProtKB-UniRule"/>
</dbReference>
<dbReference type="GO" id="GO:0070814">
    <property type="term" value="P:hydrogen sulfide biosynthetic process"/>
    <property type="evidence" value="ECO:0007669"/>
    <property type="project" value="UniProtKB-UniRule"/>
</dbReference>
<keyword evidence="15" id="KW-1185">Reference proteome</keyword>